<dbReference type="NCBIfam" id="TIGR00152">
    <property type="entry name" value="dephospho-CoA kinase"/>
    <property type="match status" value="1"/>
</dbReference>
<dbReference type="EMBL" id="JAKHMS010000003">
    <property type="protein sequence ID" value="MCZ3781015.1"/>
    <property type="molecule type" value="Genomic_DNA"/>
</dbReference>
<keyword evidence="13" id="KW-1185">Reference proteome</keyword>
<gene>
    <name evidence="8 10" type="primary">coaE</name>
    <name evidence="11" type="ORF">L2504_02470</name>
    <name evidence="10" type="ORF">L2724_04885</name>
</gene>
<evidence type="ECO:0000256" key="5">
    <source>
        <dbReference type="ARBA" id="ARBA00022777"/>
    </source>
</evidence>
<evidence type="ECO:0000256" key="7">
    <source>
        <dbReference type="ARBA" id="ARBA00022993"/>
    </source>
</evidence>
<dbReference type="RefSeq" id="WP_003717269.1">
    <property type="nucleotide sequence ID" value="NZ_CAJFIS010000001.1"/>
</dbReference>
<sequence>MTKLIGLTGGIATGKSTVSTLLRLSGYPVIDADQLVRQLQTAHSKGLERLTAVFGSGILNADQTLNRQALGSLVFSDQTKLAKLNMVMQPLIRDEIWRQVKNYQKQQIPYVILDAPLLFEENYADECDLVVVVATDHQIQVQRLMKRNGYSQAEAEQRIDSQMPLAEKKRLADIVIDNNGSKEELKRQVAGLIDQMHNNRL</sequence>
<dbReference type="AlphaFoldDB" id="A0AAP3GEQ6"/>
<dbReference type="GO" id="GO:0015937">
    <property type="term" value="P:coenzyme A biosynthetic process"/>
    <property type="evidence" value="ECO:0007669"/>
    <property type="project" value="UniProtKB-UniRule"/>
</dbReference>
<comment type="catalytic activity">
    <reaction evidence="8">
        <text>3'-dephospho-CoA + ATP = ADP + CoA + H(+)</text>
        <dbReference type="Rhea" id="RHEA:18245"/>
        <dbReference type="ChEBI" id="CHEBI:15378"/>
        <dbReference type="ChEBI" id="CHEBI:30616"/>
        <dbReference type="ChEBI" id="CHEBI:57287"/>
        <dbReference type="ChEBI" id="CHEBI:57328"/>
        <dbReference type="ChEBI" id="CHEBI:456216"/>
        <dbReference type="EC" id="2.7.1.24"/>
    </reaction>
</comment>
<dbReference type="Gene3D" id="3.40.50.300">
    <property type="entry name" value="P-loop containing nucleotide triphosphate hydrolases"/>
    <property type="match status" value="1"/>
</dbReference>
<keyword evidence="3 8" id="KW-0808">Transferase</keyword>
<dbReference type="PANTHER" id="PTHR10695:SF46">
    <property type="entry name" value="BIFUNCTIONAL COENZYME A SYNTHASE-RELATED"/>
    <property type="match status" value="1"/>
</dbReference>
<dbReference type="GO" id="GO:0005524">
    <property type="term" value="F:ATP binding"/>
    <property type="evidence" value="ECO:0007669"/>
    <property type="project" value="UniProtKB-UniRule"/>
</dbReference>
<evidence type="ECO:0000256" key="4">
    <source>
        <dbReference type="ARBA" id="ARBA00022741"/>
    </source>
</evidence>
<evidence type="ECO:0000256" key="8">
    <source>
        <dbReference type="HAMAP-Rule" id="MF_00376"/>
    </source>
</evidence>
<reference evidence="10 13" key="1">
    <citation type="submission" date="2022-01" db="EMBL/GenBank/DDBJ databases">
        <title>VMRC isolate genome collection.</title>
        <authorList>
            <person name="France M."/>
            <person name="Rutt L."/>
            <person name="Humphrys M."/>
            <person name="Ravel J."/>
        </authorList>
    </citation>
    <scope>NUCLEOTIDE SEQUENCE</scope>
    <source>
        <strain evidence="11 13">C0030B4</strain>
        <strain evidence="10">C0048A1</strain>
    </source>
</reference>
<dbReference type="Proteomes" id="UP001527392">
    <property type="component" value="Unassembled WGS sequence"/>
</dbReference>
<dbReference type="SUPFAM" id="SSF52540">
    <property type="entry name" value="P-loop containing nucleoside triphosphate hydrolases"/>
    <property type="match status" value="1"/>
</dbReference>
<dbReference type="EC" id="2.7.1.24" evidence="8 9"/>
<evidence type="ECO:0000256" key="1">
    <source>
        <dbReference type="ARBA" id="ARBA00009018"/>
    </source>
</evidence>
<dbReference type="HAMAP" id="MF_00376">
    <property type="entry name" value="Dephospho_CoA_kinase"/>
    <property type="match status" value="1"/>
</dbReference>
<keyword evidence="2 8" id="KW-0963">Cytoplasm</keyword>
<keyword evidence="5 8" id="KW-0418">Kinase</keyword>
<accession>A0AAP3GEQ6</accession>
<comment type="similarity">
    <text evidence="1 8">Belongs to the CoaE family.</text>
</comment>
<dbReference type="EMBL" id="JAKHPH010000009">
    <property type="protein sequence ID" value="MCZ3667620.1"/>
    <property type="molecule type" value="Genomic_DNA"/>
</dbReference>
<keyword evidence="7 8" id="KW-0173">Coenzyme A biosynthesis</keyword>
<dbReference type="GO" id="GO:0005737">
    <property type="term" value="C:cytoplasm"/>
    <property type="evidence" value="ECO:0007669"/>
    <property type="project" value="UniProtKB-SubCell"/>
</dbReference>
<comment type="caution">
    <text evidence="10">The sequence shown here is derived from an EMBL/GenBank/DDBJ whole genome shotgun (WGS) entry which is preliminary data.</text>
</comment>
<evidence type="ECO:0000313" key="11">
    <source>
        <dbReference type="EMBL" id="MCZ3781015.1"/>
    </source>
</evidence>
<dbReference type="PROSITE" id="PS51219">
    <property type="entry name" value="DPCK"/>
    <property type="match status" value="1"/>
</dbReference>
<dbReference type="CDD" id="cd02022">
    <property type="entry name" value="DPCK"/>
    <property type="match status" value="1"/>
</dbReference>
<dbReference type="Proteomes" id="UP001212401">
    <property type="component" value="Unassembled WGS sequence"/>
</dbReference>
<protein>
    <recommendedName>
        <fullName evidence="8 9">Dephospho-CoA kinase</fullName>
        <ecNumber evidence="8 9">2.7.1.24</ecNumber>
    </recommendedName>
    <alternativeName>
        <fullName evidence="8">Dephosphocoenzyme A kinase</fullName>
    </alternativeName>
</protein>
<dbReference type="FunFam" id="3.40.50.300:FF:000991">
    <property type="entry name" value="Dephospho-CoA kinase"/>
    <property type="match status" value="1"/>
</dbReference>
<evidence type="ECO:0000256" key="6">
    <source>
        <dbReference type="ARBA" id="ARBA00022840"/>
    </source>
</evidence>
<comment type="function">
    <text evidence="8">Catalyzes the phosphorylation of the 3'-hydroxyl group of dephosphocoenzyme A to form coenzyme A.</text>
</comment>
<dbReference type="PANTHER" id="PTHR10695">
    <property type="entry name" value="DEPHOSPHO-COA KINASE-RELATED"/>
    <property type="match status" value="1"/>
</dbReference>
<evidence type="ECO:0000256" key="2">
    <source>
        <dbReference type="ARBA" id="ARBA00022490"/>
    </source>
</evidence>
<feature type="binding site" evidence="8">
    <location>
        <begin position="12"/>
        <end position="17"/>
    </location>
    <ligand>
        <name>ATP</name>
        <dbReference type="ChEBI" id="CHEBI:30616"/>
    </ligand>
</feature>
<evidence type="ECO:0000313" key="10">
    <source>
        <dbReference type="EMBL" id="MCZ3667620.1"/>
    </source>
</evidence>
<dbReference type="GO" id="GO:0004140">
    <property type="term" value="F:dephospho-CoA kinase activity"/>
    <property type="evidence" value="ECO:0007669"/>
    <property type="project" value="UniProtKB-UniRule"/>
</dbReference>
<name>A0AAP3GEQ6_9LACO</name>
<evidence type="ECO:0000313" key="13">
    <source>
        <dbReference type="Proteomes" id="UP001527392"/>
    </source>
</evidence>
<evidence type="ECO:0000256" key="3">
    <source>
        <dbReference type="ARBA" id="ARBA00022679"/>
    </source>
</evidence>
<evidence type="ECO:0000256" key="9">
    <source>
        <dbReference type="NCBIfam" id="TIGR00152"/>
    </source>
</evidence>
<dbReference type="InterPro" id="IPR027417">
    <property type="entry name" value="P-loop_NTPase"/>
</dbReference>
<keyword evidence="6 8" id="KW-0067">ATP-binding</keyword>
<dbReference type="GeneID" id="75082644"/>
<dbReference type="InterPro" id="IPR001977">
    <property type="entry name" value="Depp_CoAkinase"/>
</dbReference>
<organism evidence="10 12">
    <name type="scientific">Limosilactobacillus vaginalis</name>
    <dbReference type="NCBI Taxonomy" id="1633"/>
    <lineage>
        <taxon>Bacteria</taxon>
        <taxon>Bacillati</taxon>
        <taxon>Bacillota</taxon>
        <taxon>Bacilli</taxon>
        <taxon>Lactobacillales</taxon>
        <taxon>Lactobacillaceae</taxon>
        <taxon>Limosilactobacillus</taxon>
    </lineage>
</organism>
<keyword evidence="4 8" id="KW-0547">Nucleotide-binding</keyword>
<comment type="subcellular location">
    <subcellularLocation>
        <location evidence="8">Cytoplasm</location>
    </subcellularLocation>
</comment>
<evidence type="ECO:0000313" key="12">
    <source>
        <dbReference type="Proteomes" id="UP001212401"/>
    </source>
</evidence>
<dbReference type="Pfam" id="PF01121">
    <property type="entry name" value="CoaE"/>
    <property type="match status" value="1"/>
</dbReference>
<proteinExistence type="inferred from homology"/>
<comment type="pathway">
    <text evidence="8">Cofactor biosynthesis; coenzyme A biosynthesis; CoA from (R)-pantothenate: step 5/5.</text>
</comment>